<evidence type="ECO:0000259" key="3">
    <source>
        <dbReference type="Pfam" id="PF25839"/>
    </source>
</evidence>
<comment type="caution">
    <text evidence="4">The sequence shown here is derived from an EMBL/GenBank/DDBJ whole genome shotgun (WGS) entry which is preliminary data.</text>
</comment>
<evidence type="ECO:0000313" key="5">
    <source>
        <dbReference type="Proteomes" id="UP000249590"/>
    </source>
</evidence>
<sequence>MEPLMIDATVEVSPAIARFGTDEPVAPMRTLRAGVLEARLDGGNLRGIRIGGVEAIRAVAFLSRDRSWGTFDAAVEDLAVDERPDGFTVTYRARIGDAAQSLAYRARIEGRADGSLSFTADGEPETDFVTARTGFVVLHPLNGVVGEPVTIEHTDGSVTESRFPVEIDPACPFQDIRSVRHEVLPGVSVTCRMEGDAYEMEDHRNWLDASFKTYIRPLAKPWPYTMARGEPFAQSVTLTVDGRPGPAAAAGGGPVTASIGGPSGSRMPRLGLAVPAQWVGAARVRAHLLARAAPGFLVCHFDPRAGHDRATVAEYAALGRAVGAPLVLEAVVPCLDRTGRPMDDPAVLERDMSTIAAAAKGYTFERVAVTPSCDLKSTTPGAVYPPAPGWERLAEAARKAFPGVPVGGGMFAYFTELNRKRPPRGLFDFVGHSGAPIVHAGDDESLMETLETLPSVFASVRAFKGETPYWIYPVAVSMRMNPYGDVPVENPRNVRQAMNRVDPRDRSLLGAAWYAGYLAEAARGGVDAVTLAAVAGPSGIVNVPSEGARPYFDEADAAVMPSWHVAALGASLAGRPVLKARSDRPSAVKALAVDEGNAIGLVLVNLTGETVTVALPEVAAPLSGFVLDEASFATACRRAEPLAEAPVATPLVLKPYALARLRVPKG</sequence>
<evidence type="ECO:0000313" key="4">
    <source>
        <dbReference type="EMBL" id="RAI00883.1"/>
    </source>
</evidence>
<feature type="domain" description="D-apionate lactonase TIM barrel" evidence="2">
    <location>
        <begin position="270"/>
        <end position="574"/>
    </location>
</feature>
<proteinExistence type="predicted"/>
<keyword evidence="5" id="KW-1185">Reference proteome</keyword>
<dbReference type="Pfam" id="PF25838">
    <property type="entry name" value="Apionate_lact_M"/>
    <property type="match status" value="1"/>
</dbReference>
<dbReference type="AlphaFoldDB" id="A0A8B2NUN5"/>
<dbReference type="InterPro" id="IPR058788">
    <property type="entry name" value="ApnL_N"/>
</dbReference>
<dbReference type="Pfam" id="PF25837">
    <property type="entry name" value="Apionate_lact_N"/>
    <property type="match status" value="1"/>
</dbReference>
<dbReference type="EMBL" id="QHHQ01000003">
    <property type="protein sequence ID" value="RAI00883.1"/>
    <property type="molecule type" value="Genomic_DNA"/>
</dbReference>
<dbReference type="InterPro" id="IPR058787">
    <property type="entry name" value="ApnL_M"/>
</dbReference>
<evidence type="ECO:0000259" key="2">
    <source>
        <dbReference type="Pfam" id="PF25838"/>
    </source>
</evidence>
<accession>A0A8B2NUN5</accession>
<name>A0A8B2NUN5_9HYPH</name>
<evidence type="ECO:0000259" key="1">
    <source>
        <dbReference type="Pfam" id="PF25837"/>
    </source>
</evidence>
<dbReference type="Pfam" id="PF25839">
    <property type="entry name" value="Apionate_lact_C"/>
    <property type="match status" value="1"/>
</dbReference>
<organism evidence="4 5">
    <name type="scientific">Acuticoccus sediminis</name>
    <dbReference type="NCBI Taxonomy" id="2184697"/>
    <lineage>
        <taxon>Bacteria</taxon>
        <taxon>Pseudomonadati</taxon>
        <taxon>Pseudomonadota</taxon>
        <taxon>Alphaproteobacteria</taxon>
        <taxon>Hyphomicrobiales</taxon>
        <taxon>Amorphaceae</taxon>
        <taxon>Acuticoccus</taxon>
    </lineage>
</organism>
<reference evidence="4 5" key="1">
    <citation type="submission" date="2018-05" db="EMBL/GenBank/DDBJ databases">
        <title>Acuticoccus sediminis sp. nov., isolated from deep-sea sediment of Indian Ocean.</title>
        <authorList>
            <person name="Liu X."/>
            <person name="Lai Q."/>
            <person name="Du Y."/>
            <person name="Sun F."/>
            <person name="Zhang X."/>
            <person name="Wang S."/>
            <person name="Shao Z."/>
        </authorList>
    </citation>
    <scope>NUCLEOTIDE SEQUENCE [LARGE SCALE GENOMIC DNA]</scope>
    <source>
        <strain evidence="4 5">PTG4-2</strain>
    </source>
</reference>
<gene>
    <name evidence="4" type="ORF">DLJ53_16770</name>
</gene>
<feature type="domain" description="D-apionate lactonase C-terminal" evidence="3">
    <location>
        <begin position="585"/>
        <end position="661"/>
    </location>
</feature>
<dbReference type="InterPro" id="IPR058789">
    <property type="entry name" value="ApnL_C"/>
</dbReference>
<feature type="domain" description="D-apionate lactonase N-terminal" evidence="1">
    <location>
        <begin position="17"/>
        <end position="242"/>
    </location>
</feature>
<dbReference type="Proteomes" id="UP000249590">
    <property type="component" value="Unassembled WGS sequence"/>
</dbReference>
<protein>
    <submittedName>
        <fullName evidence="4">Uncharacterized protein</fullName>
    </submittedName>
</protein>